<dbReference type="PANTHER" id="PTHR11610">
    <property type="entry name" value="LIPASE"/>
    <property type="match status" value="1"/>
</dbReference>
<dbReference type="WBParaSite" id="maker-uti_cns_0011259-snap-gene-0.4-mRNA-1">
    <property type="protein sequence ID" value="maker-uti_cns_0011259-snap-gene-0.4-mRNA-1"/>
    <property type="gene ID" value="maker-uti_cns_0011259-snap-gene-0.4"/>
</dbReference>
<keyword evidence="5" id="KW-0732">Signal</keyword>
<dbReference type="SUPFAM" id="SSF53474">
    <property type="entry name" value="alpha/beta-Hydrolases"/>
    <property type="match status" value="1"/>
</dbReference>
<name>A0A1I8IAF5_9PLAT</name>
<keyword evidence="3" id="KW-0964">Secreted</keyword>
<dbReference type="InterPro" id="IPR013818">
    <property type="entry name" value="Lipase"/>
</dbReference>
<evidence type="ECO:0000259" key="6">
    <source>
        <dbReference type="Pfam" id="PF00151"/>
    </source>
</evidence>
<feature type="domain" description="Lipase" evidence="6">
    <location>
        <begin position="209"/>
        <end position="315"/>
    </location>
</feature>
<accession>A0A1I8IAF5</accession>
<organism evidence="7 8">
    <name type="scientific">Macrostomum lignano</name>
    <dbReference type="NCBI Taxonomy" id="282301"/>
    <lineage>
        <taxon>Eukaryota</taxon>
        <taxon>Metazoa</taxon>
        <taxon>Spiralia</taxon>
        <taxon>Lophotrochozoa</taxon>
        <taxon>Platyhelminthes</taxon>
        <taxon>Rhabditophora</taxon>
        <taxon>Macrostomorpha</taxon>
        <taxon>Macrostomida</taxon>
        <taxon>Macrostomidae</taxon>
        <taxon>Macrostomum</taxon>
    </lineage>
</organism>
<evidence type="ECO:0000256" key="5">
    <source>
        <dbReference type="SAM" id="SignalP"/>
    </source>
</evidence>
<comment type="similarity">
    <text evidence="2 4">Belongs to the AB hydrolase superfamily. Lipase family.</text>
</comment>
<sequence length="545" mass="59848">MKCRLPLLLLSTLLLTFAPLSTLSIDLDEYVEPDIPDYGDEDIDEDERFLVKTSVCYGDLGCFSIKGKYFNLLHRPVVVVPQSPEVIGTKFLLFTRRNPASPAELHYKNAKSVLRSRFSNRRPTKLVIHGFLGKGVMGWMNRIRQAMLKRVDCNLIQVRFAAVSCIIHASSYKIQIGLTRGEDNEFQGKYVMVFNQWKLYSAALPASQVGWAGGSVTLYNQATSNTRVVGAVVARMLRWLHSRFGVDLDNVHVIGFSLGGHIAGYVGRRLRERGTPLGRITGLDPAGPYFEGTDPVVRLDPTDAKFVDAIHTDGALWRVGLPLLNWVTWIFLSTAAATSPAAPRWAPAITAGPRSCTLDTLKTAKSKAFSAFPCDNYDKFMAGDCGSHCPSGGCPVMGLDAEKYKARLTGSRLPHRYYLLTGPCAPYSVVHYHVTLRLSSKSPSGRTGGLKVQLSSGGKQCGPVKLAVDERRLSPGSRQRGVFGCTGWWSLAASAPAKLEVSWTDESTFGSWFGYRIKLDSAVLTEMVSGRAHRYCGYGSFKGGD</sequence>
<evidence type="ECO:0000256" key="3">
    <source>
        <dbReference type="ARBA" id="ARBA00022525"/>
    </source>
</evidence>
<dbReference type="GO" id="GO:0016298">
    <property type="term" value="F:lipase activity"/>
    <property type="evidence" value="ECO:0007669"/>
    <property type="project" value="InterPro"/>
</dbReference>
<dbReference type="InterPro" id="IPR000734">
    <property type="entry name" value="TAG_lipase"/>
</dbReference>
<dbReference type="Pfam" id="PF00151">
    <property type="entry name" value="Lipase"/>
    <property type="match status" value="3"/>
</dbReference>
<dbReference type="Gene3D" id="3.40.50.1820">
    <property type="entry name" value="alpha/beta hydrolase"/>
    <property type="match status" value="2"/>
</dbReference>
<evidence type="ECO:0000256" key="2">
    <source>
        <dbReference type="ARBA" id="ARBA00010701"/>
    </source>
</evidence>
<comment type="subcellular location">
    <subcellularLocation>
        <location evidence="1">Secreted</location>
    </subcellularLocation>
</comment>
<evidence type="ECO:0000256" key="1">
    <source>
        <dbReference type="ARBA" id="ARBA00004613"/>
    </source>
</evidence>
<feature type="domain" description="Lipase" evidence="6">
    <location>
        <begin position="365"/>
        <end position="427"/>
    </location>
</feature>
<reference evidence="8" key="1">
    <citation type="submission" date="2016-11" db="UniProtKB">
        <authorList>
            <consortium name="WormBaseParasite"/>
        </authorList>
    </citation>
    <scope>IDENTIFICATION</scope>
</reference>
<feature type="domain" description="Lipase" evidence="6">
    <location>
        <begin position="54"/>
        <end position="164"/>
    </location>
</feature>
<dbReference type="GO" id="GO:0005615">
    <property type="term" value="C:extracellular space"/>
    <property type="evidence" value="ECO:0007669"/>
    <property type="project" value="TreeGrafter"/>
</dbReference>
<feature type="signal peptide" evidence="5">
    <location>
        <begin position="1"/>
        <end position="22"/>
    </location>
</feature>
<evidence type="ECO:0000313" key="7">
    <source>
        <dbReference type="Proteomes" id="UP000095280"/>
    </source>
</evidence>
<dbReference type="PANTHER" id="PTHR11610:SF181">
    <property type="entry name" value="INACTIVE PANCREATIC LIPASE-RELATED PROTEIN 1-LIKE"/>
    <property type="match status" value="1"/>
</dbReference>
<evidence type="ECO:0000313" key="8">
    <source>
        <dbReference type="WBParaSite" id="maker-uti_cns_0011259-snap-gene-0.4-mRNA-1"/>
    </source>
</evidence>
<protein>
    <submittedName>
        <fullName evidence="8">Lipase domain-containing protein</fullName>
    </submittedName>
</protein>
<dbReference type="AlphaFoldDB" id="A0A1I8IAF5"/>
<dbReference type="Proteomes" id="UP000095280">
    <property type="component" value="Unplaced"/>
</dbReference>
<evidence type="ECO:0000256" key="4">
    <source>
        <dbReference type="RuleBase" id="RU004262"/>
    </source>
</evidence>
<dbReference type="GO" id="GO:0016042">
    <property type="term" value="P:lipid catabolic process"/>
    <property type="evidence" value="ECO:0007669"/>
    <property type="project" value="TreeGrafter"/>
</dbReference>
<proteinExistence type="inferred from homology"/>
<dbReference type="InterPro" id="IPR029058">
    <property type="entry name" value="AB_hydrolase_fold"/>
</dbReference>
<feature type="chain" id="PRO_5009320813" evidence="5">
    <location>
        <begin position="23"/>
        <end position="545"/>
    </location>
</feature>
<keyword evidence="7" id="KW-1185">Reference proteome</keyword>